<proteinExistence type="predicted"/>
<dbReference type="AlphaFoldDB" id="A0A4Q4RS77"/>
<dbReference type="GO" id="GO:0005634">
    <property type="term" value="C:nucleus"/>
    <property type="evidence" value="ECO:0007669"/>
    <property type="project" value="TreeGrafter"/>
</dbReference>
<feature type="compositionally biased region" description="Polar residues" evidence="1">
    <location>
        <begin position="276"/>
        <end position="285"/>
    </location>
</feature>
<dbReference type="Proteomes" id="UP000293823">
    <property type="component" value="Unassembled WGS sequence"/>
</dbReference>
<dbReference type="GO" id="GO:0006307">
    <property type="term" value="P:DNA alkylation repair"/>
    <property type="evidence" value="ECO:0007669"/>
    <property type="project" value="InterPro"/>
</dbReference>
<dbReference type="OrthoDB" id="277832at2759"/>
<gene>
    <name evidence="3" type="ORF">AA0113_g7307</name>
</gene>
<keyword evidence="4" id="KW-1185">Reference proteome</keyword>
<feature type="region of interest" description="Disordered" evidence="1">
    <location>
        <begin position="264"/>
        <end position="327"/>
    </location>
</feature>
<feature type="compositionally biased region" description="Polar residues" evidence="1">
    <location>
        <begin position="292"/>
        <end position="309"/>
    </location>
</feature>
<organism evidence="3 4">
    <name type="scientific">Alternaria arborescens</name>
    <dbReference type="NCBI Taxonomy" id="156630"/>
    <lineage>
        <taxon>Eukaryota</taxon>
        <taxon>Fungi</taxon>
        <taxon>Dikarya</taxon>
        <taxon>Ascomycota</taxon>
        <taxon>Pezizomycotina</taxon>
        <taxon>Dothideomycetes</taxon>
        <taxon>Pleosporomycetidae</taxon>
        <taxon>Pleosporales</taxon>
        <taxon>Pleosporineae</taxon>
        <taxon>Pleosporaceae</taxon>
        <taxon>Alternaria</taxon>
        <taxon>Alternaria sect. Alternaria</taxon>
    </lineage>
</organism>
<accession>A0A4Q4RS77</accession>
<dbReference type="GO" id="GO:0006355">
    <property type="term" value="P:regulation of DNA-templated transcription"/>
    <property type="evidence" value="ECO:0007669"/>
    <property type="project" value="TreeGrafter"/>
</dbReference>
<dbReference type="Gene3D" id="3.90.1140.10">
    <property type="entry name" value="Cyclic phosphodiesterase"/>
    <property type="match status" value="1"/>
</dbReference>
<protein>
    <recommendedName>
        <fullName evidence="2">A-kinase anchor protein 7-like phosphoesterase domain-containing protein</fullName>
    </recommendedName>
</protein>
<sequence>MGKKKSKGEYNDFLDGEKLRDNTEIRTTLQGFAARDISPSLGQQKHTGSKNQTKGGAKKPQLTHFLCLPLVTDTSKPQLQKGLERFKEDLANDGPVPTKAVRPVGTLHLTLGVMSLSPLKLEEAKQNLQDLDLHILLRDITHRRVAEKAAESGEIAENLNAAAMPDTDALTINLGSLIPMQAPHKTSVLYAEPQDPSQRLQPFAAALREQFTEKGLLVEDTRPLRLHATIMNTIYAKPKKNGRGRPKSQRLKDGLKHMEHKVSPYHHHHHHHNGEDTQNTLTNDVNPEDETASTAGSLDGNEATTSPDTSIAEAPRQNGEGHGPDGKSWMRFDASSLIEKYKGFIWAEGVRVDRVCICKMGAKKIWSGGIEGEGEVVDEQYEVVCEKEIF</sequence>
<dbReference type="InterPro" id="IPR019510">
    <property type="entry name" value="AKAP7-like_phosphoesterase"/>
</dbReference>
<feature type="region of interest" description="Disordered" evidence="1">
    <location>
        <begin position="32"/>
        <end position="58"/>
    </location>
</feature>
<dbReference type="Pfam" id="PF10469">
    <property type="entry name" value="AKAP7_NLS"/>
    <property type="match status" value="1"/>
</dbReference>
<evidence type="ECO:0000313" key="4">
    <source>
        <dbReference type="Proteomes" id="UP000293823"/>
    </source>
</evidence>
<feature type="compositionally biased region" description="Polar residues" evidence="1">
    <location>
        <begin position="40"/>
        <end position="54"/>
    </location>
</feature>
<dbReference type="PANTHER" id="PTHR13360:SF1">
    <property type="entry name" value="ACTIVATING SIGNAL COINTEGRATOR 1 COMPLEX SUBUNIT 1"/>
    <property type="match status" value="1"/>
</dbReference>
<evidence type="ECO:0000259" key="2">
    <source>
        <dbReference type="Pfam" id="PF10469"/>
    </source>
</evidence>
<evidence type="ECO:0000313" key="3">
    <source>
        <dbReference type="EMBL" id="RYO59901.1"/>
    </source>
</evidence>
<dbReference type="EMBL" id="PEJP01000028">
    <property type="protein sequence ID" value="RYO59901.1"/>
    <property type="molecule type" value="Genomic_DNA"/>
</dbReference>
<comment type="caution">
    <text evidence="3">The sequence shown here is derived from an EMBL/GenBank/DDBJ whole genome shotgun (WGS) entry which is preliminary data.</text>
</comment>
<dbReference type="PANTHER" id="PTHR13360">
    <property type="entry name" value="ACTIVATING SIGNAL COINTEGRATOR 1 COMPLEX SUBUNIT 1"/>
    <property type="match status" value="1"/>
</dbReference>
<reference evidence="4" key="1">
    <citation type="journal article" date="2019" name="bioRxiv">
        <title>Genomics, evolutionary history and diagnostics of the Alternaria alternata species group including apple and Asian pear pathotypes.</title>
        <authorList>
            <person name="Armitage A.D."/>
            <person name="Cockerton H.M."/>
            <person name="Sreenivasaprasad S."/>
            <person name="Woodhall J.W."/>
            <person name="Lane C.R."/>
            <person name="Harrison R.J."/>
            <person name="Clarkson J.P."/>
        </authorList>
    </citation>
    <scope>NUCLEOTIDE SEQUENCE [LARGE SCALE GENOMIC DNA]</scope>
    <source>
        <strain evidence="4">RGR 97.0016</strain>
    </source>
</reference>
<feature type="domain" description="A-kinase anchor protein 7-like phosphoesterase" evidence="2">
    <location>
        <begin position="63"/>
        <end position="271"/>
    </location>
</feature>
<dbReference type="InterPro" id="IPR009210">
    <property type="entry name" value="ASCC1"/>
</dbReference>
<evidence type="ECO:0000256" key="1">
    <source>
        <dbReference type="SAM" id="MobiDB-lite"/>
    </source>
</evidence>
<name>A0A4Q4RS77_9PLEO</name>